<dbReference type="RefSeq" id="WP_282838360.1">
    <property type="nucleotide sequence ID" value="NZ_JASCXW010000001.1"/>
</dbReference>
<evidence type="ECO:0000313" key="2">
    <source>
        <dbReference type="EMBL" id="MDI6451980.1"/>
    </source>
</evidence>
<feature type="transmembrane region" description="Helical" evidence="1">
    <location>
        <begin position="66"/>
        <end position="88"/>
    </location>
</feature>
<evidence type="ECO:0008006" key="4">
    <source>
        <dbReference type="Google" id="ProtNLM"/>
    </source>
</evidence>
<dbReference type="EMBL" id="JASCXW010000001">
    <property type="protein sequence ID" value="MDI6451980.1"/>
    <property type="molecule type" value="Genomic_DNA"/>
</dbReference>
<feature type="transmembrane region" description="Helical" evidence="1">
    <location>
        <begin position="139"/>
        <end position="161"/>
    </location>
</feature>
<feature type="transmembrane region" description="Helical" evidence="1">
    <location>
        <begin position="108"/>
        <end position="127"/>
    </location>
</feature>
<evidence type="ECO:0000256" key="1">
    <source>
        <dbReference type="SAM" id="Phobius"/>
    </source>
</evidence>
<keyword evidence="1" id="KW-1133">Transmembrane helix</keyword>
<dbReference type="Proteomes" id="UP001431532">
    <property type="component" value="Unassembled WGS sequence"/>
</dbReference>
<organism evidence="2 3">
    <name type="scientific">Peloplasma aerotolerans</name>
    <dbReference type="NCBI Taxonomy" id="3044389"/>
    <lineage>
        <taxon>Bacteria</taxon>
        <taxon>Bacillati</taxon>
        <taxon>Mycoplasmatota</taxon>
        <taxon>Mollicutes</taxon>
        <taxon>Acholeplasmatales</taxon>
        <taxon>Acholeplasmataceae</taxon>
        <taxon>Peloplasma</taxon>
    </lineage>
</organism>
<keyword evidence="1" id="KW-0812">Transmembrane</keyword>
<keyword evidence="3" id="KW-1185">Reference proteome</keyword>
<name>A0AAW6U266_9MOLU</name>
<protein>
    <recommendedName>
        <fullName evidence="4">ABC transporter permease</fullName>
    </recommendedName>
</protein>
<sequence length="198" mass="23607">MALLSYTADSINEQLLYIEYHNNYYHQMMQSILSMILPFYVILLVMDHDQPYHKPLMSYFGSNKIIISKLILYILILTWVYLMTAILYHLLPSFLASYFLFNLDALPFLIEIYLDGFIIIILAMLFIKDRYKSLSVAIPLFYVLFSFVIEDYQQVAFYYLFPIYSKHFSAFTLAKYYKLCYICLGFAIAYQKMLKEEQ</sequence>
<reference evidence="2" key="1">
    <citation type="submission" date="2023-05" db="EMBL/GenBank/DDBJ databases">
        <title>Mariniplasma microaerophilum sp. nov., a novel anaerobic mollicute isolated from terrestrial mud volcano, Taman Peninsula, Russia.</title>
        <authorList>
            <person name="Khomyakova M.A."/>
            <person name="Merkel A.Y."/>
            <person name="Slobodkin A.I."/>
        </authorList>
    </citation>
    <scope>NUCLEOTIDE SEQUENCE</scope>
    <source>
        <strain evidence="2">M4Ah</strain>
    </source>
</reference>
<dbReference type="AlphaFoldDB" id="A0AAW6U266"/>
<proteinExistence type="predicted"/>
<accession>A0AAW6U266</accession>
<gene>
    <name evidence="2" type="ORF">QJ521_00255</name>
</gene>
<feature type="transmembrane region" description="Helical" evidence="1">
    <location>
        <begin position="24"/>
        <end position="45"/>
    </location>
</feature>
<keyword evidence="1" id="KW-0472">Membrane</keyword>
<comment type="caution">
    <text evidence="2">The sequence shown here is derived from an EMBL/GenBank/DDBJ whole genome shotgun (WGS) entry which is preliminary data.</text>
</comment>
<evidence type="ECO:0000313" key="3">
    <source>
        <dbReference type="Proteomes" id="UP001431532"/>
    </source>
</evidence>
<feature type="transmembrane region" description="Helical" evidence="1">
    <location>
        <begin position="173"/>
        <end position="190"/>
    </location>
</feature>